<evidence type="ECO:0000313" key="7">
    <source>
        <dbReference type="Proteomes" id="UP000190092"/>
    </source>
</evidence>
<evidence type="ECO:0000313" key="6">
    <source>
        <dbReference type="EMBL" id="SKA30451.1"/>
    </source>
</evidence>
<feature type="chain" id="PRO_5012820707" evidence="3">
    <location>
        <begin position="28"/>
        <end position="215"/>
    </location>
</feature>
<sequence length="215" mass="22917">MSTGSTLSSRLLCGCIFAALLALGACADSDPTPIVPDNSTASGSLNLAPTNGGKGGKSSGTSAADYRLGPNDRTRIIVFGQPNLTGEFQLDGNGVLAFPLIGNVDANGMTPRDLQRAIANKLDPEYMHNPSVSVEVATRRPFYVVGEVQRPGSYPYVTDMTLLEAVATAGGETYRANMSKFWIKRRVNGEIVRVAGSQESQIQPGDTVIVRERYF</sequence>
<keyword evidence="7" id="KW-1185">Reference proteome</keyword>
<keyword evidence="1 3" id="KW-0732">Signal</keyword>
<feature type="signal peptide" evidence="3">
    <location>
        <begin position="1"/>
        <end position="27"/>
    </location>
</feature>
<dbReference type="Pfam" id="PF02563">
    <property type="entry name" value="Poly_export"/>
    <property type="match status" value="1"/>
</dbReference>
<accession>A0A1T4SRD5</accession>
<feature type="region of interest" description="Disordered" evidence="2">
    <location>
        <begin position="37"/>
        <end position="67"/>
    </location>
</feature>
<dbReference type="InterPro" id="IPR003715">
    <property type="entry name" value="Poly_export_N"/>
</dbReference>
<protein>
    <submittedName>
        <fullName evidence="6">Polysaccharide export outer membrane protein</fullName>
    </submittedName>
</protein>
<gene>
    <name evidence="6" type="ORF">SAMN02745126_04969</name>
</gene>
<dbReference type="STRING" id="225324.SAMN02745126_04969"/>
<reference evidence="7" key="1">
    <citation type="submission" date="2017-02" db="EMBL/GenBank/DDBJ databases">
        <authorList>
            <person name="Varghese N."/>
            <person name="Submissions S."/>
        </authorList>
    </citation>
    <scope>NUCLEOTIDE SEQUENCE [LARGE SCALE GENOMIC DNA]</scope>
    <source>
        <strain evidence="7">ATCC 27094</strain>
    </source>
</reference>
<dbReference type="Gene3D" id="3.10.560.10">
    <property type="entry name" value="Outer membrane lipoprotein wza domain like"/>
    <property type="match status" value="1"/>
</dbReference>
<dbReference type="PANTHER" id="PTHR33619">
    <property type="entry name" value="POLYSACCHARIDE EXPORT PROTEIN GFCE-RELATED"/>
    <property type="match status" value="1"/>
</dbReference>
<proteinExistence type="predicted"/>
<dbReference type="EMBL" id="FUWJ01000009">
    <property type="protein sequence ID" value="SKA30451.1"/>
    <property type="molecule type" value="Genomic_DNA"/>
</dbReference>
<evidence type="ECO:0000256" key="2">
    <source>
        <dbReference type="SAM" id="MobiDB-lite"/>
    </source>
</evidence>
<organism evidence="6 7">
    <name type="scientific">Enhydrobacter aerosaccus</name>
    <dbReference type="NCBI Taxonomy" id="225324"/>
    <lineage>
        <taxon>Bacteria</taxon>
        <taxon>Pseudomonadati</taxon>
        <taxon>Pseudomonadota</taxon>
        <taxon>Alphaproteobacteria</taxon>
        <taxon>Hyphomicrobiales</taxon>
        <taxon>Enhydrobacter</taxon>
    </lineage>
</organism>
<dbReference type="Proteomes" id="UP000190092">
    <property type="component" value="Unassembled WGS sequence"/>
</dbReference>
<feature type="domain" description="Soluble ligand binding" evidence="5">
    <location>
        <begin position="142"/>
        <end position="194"/>
    </location>
</feature>
<evidence type="ECO:0000256" key="3">
    <source>
        <dbReference type="SAM" id="SignalP"/>
    </source>
</evidence>
<dbReference type="InterPro" id="IPR049712">
    <property type="entry name" value="Poly_export"/>
</dbReference>
<evidence type="ECO:0000259" key="5">
    <source>
        <dbReference type="Pfam" id="PF10531"/>
    </source>
</evidence>
<dbReference type="Gene3D" id="3.30.1950.10">
    <property type="entry name" value="wza like domain"/>
    <property type="match status" value="1"/>
</dbReference>
<dbReference type="InterPro" id="IPR019554">
    <property type="entry name" value="Soluble_ligand-bd"/>
</dbReference>
<dbReference type="RefSeq" id="WP_170921118.1">
    <property type="nucleotide sequence ID" value="NZ_FUWJ01000009.1"/>
</dbReference>
<feature type="compositionally biased region" description="Polar residues" evidence="2">
    <location>
        <begin position="37"/>
        <end position="49"/>
    </location>
</feature>
<dbReference type="GO" id="GO:0015159">
    <property type="term" value="F:polysaccharide transmembrane transporter activity"/>
    <property type="evidence" value="ECO:0007669"/>
    <property type="project" value="InterPro"/>
</dbReference>
<feature type="domain" description="Polysaccharide export protein N-terminal" evidence="4">
    <location>
        <begin position="62"/>
        <end position="136"/>
    </location>
</feature>
<dbReference type="Pfam" id="PF10531">
    <property type="entry name" value="SLBB"/>
    <property type="match status" value="1"/>
</dbReference>
<dbReference type="AlphaFoldDB" id="A0A1T4SRD5"/>
<evidence type="ECO:0000256" key="1">
    <source>
        <dbReference type="ARBA" id="ARBA00022729"/>
    </source>
</evidence>
<dbReference type="PANTHER" id="PTHR33619:SF3">
    <property type="entry name" value="POLYSACCHARIDE EXPORT PROTEIN GFCE-RELATED"/>
    <property type="match status" value="1"/>
</dbReference>
<name>A0A1T4SRD5_9HYPH</name>
<evidence type="ECO:0000259" key="4">
    <source>
        <dbReference type="Pfam" id="PF02563"/>
    </source>
</evidence>